<evidence type="ECO:0000256" key="1">
    <source>
        <dbReference type="SAM" id="MobiDB-lite"/>
    </source>
</evidence>
<dbReference type="Gene3D" id="1.25.40.180">
    <property type="match status" value="1"/>
</dbReference>
<feature type="region of interest" description="Disordered" evidence="1">
    <location>
        <begin position="50"/>
        <end position="198"/>
    </location>
</feature>
<name>A0AAF3J7E6_9BILA</name>
<accession>A0AAF3J7E6</accession>
<dbReference type="Proteomes" id="UP000887575">
    <property type="component" value="Unassembled WGS sequence"/>
</dbReference>
<dbReference type="AlphaFoldDB" id="A0AAF3J7E6"/>
<dbReference type="GO" id="GO:0008494">
    <property type="term" value="F:translation activator activity"/>
    <property type="evidence" value="ECO:0007669"/>
    <property type="project" value="TreeGrafter"/>
</dbReference>
<dbReference type="PANTHER" id="PTHR23254">
    <property type="entry name" value="EIF4G DOMAIN PROTEIN"/>
    <property type="match status" value="1"/>
</dbReference>
<organism evidence="2 3">
    <name type="scientific">Mesorhabditis belari</name>
    <dbReference type="NCBI Taxonomy" id="2138241"/>
    <lineage>
        <taxon>Eukaryota</taxon>
        <taxon>Metazoa</taxon>
        <taxon>Ecdysozoa</taxon>
        <taxon>Nematoda</taxon>
        <taxon>Chromadorea</taxon>
        <taxon>Rhabditida</taxon>
        <taxon>Rhabditina</taxon>
        <taxon>Rhabditomorpha</taxon>
        <taxon>Rhabditoidea</taxon>
        <taxon>Rhabditidae</taxon>
        <taxon>Mesorhabditinae</taxon>
        <taxon>Mesorhabditis</taxon>
    </lineage>
</organism>
<evidence type="ECO:0000313" key="2">
    <source>
        <dbReference type="Proteomes" id="UP000887575"/>
    </source>
</evidence>
<feature type="compositionally biased region" description="Polar residues" evidence="1">
    <location>
        <begin position="103"/>
        <end position="129"/>
    </location>
</feature>
<feature type="region of interest" description="Disordered" evidence="1">
    <location>
        <begin position="210"/>
        <end position="233"/>
    </location>
</feature>
<dbReference type="WBParaSite" id="MBELARI_LOCUS20874">
    <property type="protein sequence ID" value="MBELARI_LOCUS20874"/>
    <property type="gene ID" value="MBELARI_LOCUS20874"/>
</dbReference>
<feature type="compositionally biased region" description="Basic residues" evidence="1">
    <location>
        <begin position="50"/>
        <end position="60"/>
    </location>
</feature>
<feature type="compositionally biased region" description="Low complexity" evidence="1">
    <location>
        <begin position="178"/>
        <end position="198"/>
    </location>
</feature>
<reference evidence="3" key="1">
    <citation type="submission" date="2024-02" db="UniProtKB">
        <authorList>
            <consortium name="WormBaseParasite"/>
        </authorList>
    </citation>
    <scope>IDENTIFICATION</scope>
</reference>
<dbReference type="InterPro" id="IPR051367">
    <property type="entry name" value="mRNA_TranslReg/HistoneTransl"/>
</dbReference>
<keyword evidence="2" id="KW-1185">Reference proteome</keyword>
<evidence type="ECO:0000313" key="3">
    <source>
        <dbReference type="WBParaSite" id="MBELARI_LOCUS20874"/>
    </source>
</evidence>
<dbReference type="GO" id="GO:0005829">
    <property type="term" value="C:cytosol"/>
    <property type="evidence" value="ECO:0007669"/>
    <property type="project" value="TreeGrafter"/>
</dbReference>
<dbReference type="PANTHER" id="PTHR23254:SF16">
    <property type="entry name" value="CBP80_20-DEPENDENT TRANSLATION INITIATION FACTOR"/>
    <property type="match status" value="1"/>
</dbReference>
<dbReference type="GO" id="GO:0006446">
    <property type="term" value="P:regulation of translational initiation"/>
    <property type="evidence" value="ECO:0007669"/>
    <property type="project" value="TreeGrafter"/>
</dbReference>
<proteinExistence type="predicted"/>
<protein>
    <submittedName>
        <fullName evidence="3">MIF4G domain-containing protein</fullName>
    </submittedName>
</protein>
<sequence>MPSFLRTTLLGAQRLFVHQSPFLVANIIFSALKRAKKKIVHFSGLSRKKKRSFFSKKRRKMEKENPITVSDGANDQKSRVSSKKPASRPAMQIYRPPGLRSGVTGSPPDSQSENGTGISLVVKSQNQAPPTGETAGSKPSPTANHKNYNRYEENNNHRKSPPRSGLNQGEQRLNRTESSLSSESAISQKSSGGASFGSVSGEIEKLKTTLEKQNKSQRPTPPKSMPIQKEKQRKLLSPKDLFDISTALRSLQIPTNIAELEQLIASEYRDEMAAECVGNSIAQHSIEGGTRCCKQSTKICGLLADTLCFPGLIKGLHSSIAQYFDCRERLRQEHFRMWIAFLNFVSDIYANVGCTPNGDFASVVFQVFDFLLRPPILENLKIEELECLIACLLSIGYDLERDCPDRLSHLKDLIRDAFIEVHEPWARKMILLLLELGASGWKLPPEANDYYFLQSNN</sequence>